<keyword evidence="8" id="KW-1185">Reference proteome</keyword>
<comment type="subcellular location">
    <subcellularLocation>
        <location evidence="1">Cell membrane</location>
        <topology evidence="1">Multi-pass membrane protein</topology>
    </subcellularLocation>
</comment>
<dbReference type="Proteomes" id="UP000664601">
    <property type="component" value="Unassembled WGS sequence"/>
</dbReference>
<evidence type="ECO:0000256" key="6">
    <source>
        <dbReference type="SAM" id="Phobius"/>
    </source>
</evidence>
<evidence type="ECO:0000256" key="2">
    <source>
        <dbReference type="ARBA" id="ARBA00022475"/>
    </source>
</evidence>
<dbReference type="InterPro" id="IPR012809">
    <property type="entry name" value="ECF_CbiQ"/>
</dbReference>
<keyword evidence="3 6" id="KW-0812">Transmembrane</keyword>
<feature type="transmembrane region" description="Helical" evidence="6">
    <location>
        <begin position="47"/>
        <end position="66"/>
    </location>
</feature>
<evidence type="ECO:0000313" key="8">
    <source>
        <dbReference type="Proteomes" id="UP000664601"/>
    </source>
</evidence>
<evidence type="ECO:0000256" key="4">
    <source>
        <dbReference type="ARBA" id="ARBA00022989"/>
    </source>
</evidence>
<evidence type="ECO:0000256" key="5">
    <source>
        <dbReference type="ARBA" id="ARBA00023136"/>
    </source>
</evidence>
<feature type="transmembrane region" description="Helical" evidence="6">
    <location>
        <begin position="168"/>
        <end position="186"/>
    </location>
</feature>
<name>A0ABS3LED6_9ENTE</name>
<dbReference type="InterPro" id="IPR003339">
    <property type="entry name" value="ABC/ECF_trnsptr_transmembrane"/>
</dbReference>
<comment type="caution">
    <text evidence="7">The sequence shown here is derived from an EMBL/GenBank/DDBJ whole genome shotgun (WGS) entry which is preliminary data.</text>
</comment>
<dbReference type="CDD" id="cd16914">
    <property type="entry name" value="EcfT"/>
    <property type="match status" value="1"/>
</dbReference>
<accession>A0ABS3LED6</accession>
<dbReference type="EMBL" id="JAFREM010000029">
    <property type="protein sequence ID" value="MBO1307997.1"/>
    <property type="molecule type" value="Genomic_DNA"/>
</dbReference>
<keyword evidence="4 6" id="KW-1133">Transmembrane helix</keyword>
<gene>
    <name evidence="7" type="primary">cbiQ</name>
    <name evidence="7" type="ORF">JZO70_17615</name>
</gene>
<dbReference type="PANTHER" id="PTHR43723">
    <property type="entry name" value="COBALT TRANSPORT PROTEIN CBIQ"/>
    <property type="match status" value="1"/>
</dbReference>
<reference evidence="7 8" key="1">
    <citation type="submission" date="2021-03" db="EMBL/GenBank/DDBJ databases">
        <title>Enterococcal diversity collection.</title>
        <authorList>
            <person name="Gilmore M.S."/>
            <person name="Schwartzman J."/>
            <person name="Van Tyne D."/>
            <person name="Martin M."/>
            <person name="Earl A.M."/>
            <person name="Manson A.L."/>
            <person name="Straub T."/>
            <person name="Salamzade R."/>
            <person name="Saavedra J."/>
            <person name="Lebreton F."/>
            <person name="Prichula J."/>
            <person name="Schaufler K."/>
            <person name="Gaca A."/>
            <person name="Sgardioli B."/>
            <person name="Wagenaar J."/>
            <person name="Strong T."/>
        </authorList>
    </citation>
    <scope>NUCLEOTIDE SEQUENCE [LARGE SCALE GENOMIC DNA]</scope>
    <source>
        <strain evidence="7 8">669A</strain>
    </source>
</reference>
<proteinExistence type="predicted"/>
<protein>
    <submittedName>
        <fullName evidence="7">Cobalt ECF transporter T component CbiQ</fullName>
    </submittedName>
</protein>
<sequence>MKKSAAYLCLLLVCFLTGPLVQGLLILAIIPLTIYTAKVTPQRYLKWLMIPLPFLAVSLITILMTTSPNAGDLLISLPFFGRFLGISAASLDMGMHLFFRSFSCLVCTYLYILSVPFQQILQVMKRAHFPLLLIELTMLMYRFIFIFLDEVFILKRSQEMRFGFNGLKNSYLSLGMMIKLLFLQTFDRFNKMTLSLEMKFFNGDFPM</sequence>
<feature type="transmembrane region" description="Helical" evidence="6">
    <location>
        <begin position="97"/>
        <end position="117"/>
    </location>
</feature>
<dbReference type="NCBIfam" id="TIGR02454">
    <property type="entry name" value="ECF_T_CbiQ"/>
    <property type="match status" value="1"/>
</dbReference>
<dbReference type="PANTHER" id="PTHR43723:SF1">
    <property type="entry name" value="COBALT TRANSPORT PROTEIN CBIQ"/>
    <property type="match status" value="1"/>
</dbReference>
<dbReference type="RefSeq" id="WP_207674987.1">
    <property type="nucleotide sequence ID" value="NZ_JAFREM010000029.1"/>
</dbReference>
<dbReference type="Pfam" id="PF02361">
    <property type="entry name" value="CbiQ"/>
    <property type="match status" value="1"/>
</dbReference>
<keyword evidence="5 6" id="KW-0472">Membrane</keyword>
<organism evidence="7 8">
    <name type="scientific">Candidatus Enterococcus moelleringii</name>
    <dbReference type="NCBI Taxonomy" id="2815325"/>
    <lineage>
        <taxon>Bacteria</taxon>
        <taxon>Bacillati</taxon>
        <taxon>Bacillota</taxon>
        <taxon>Bacilli</taxon>
        <taxon>Lactobacillales</taxon>
        <taxon>Enterococcaceae</taxon>
        <taxon>Enterococcus</taxon>
    </lineage>
</organism>
<evidence type="ECO:0000313" key="7">
    <source>
        <dbReference type="EMBL" id="MBO1307997.1"/>
    </source>
</evidence>
<evidence type="ECO:0000256" key="1">
    <source>
        <dbReference type="ARBA" id="ARBA00004651"/>
    </source>
</evidence>
<keyword evidence="2" id="KW-1003">Cell membrane</keyword>
<feature type="transmembrane region" description="Helical" evidence="6">
    <location>
        <begin position="129"/>
        <end position="148"/>
    </location>
</feature>
<evidence type="ECO:0000256" key="3">
    <source>
        <dbReference type="ARBA" id="ARBA00022692"/>
    </source>
</evidence>
<dbReference type="InterPro" id="IPR052770">
    <property type="entry name" value="Cobalt_transport_CbiQ"/>
</dbReference>